<evidence type="ECO:0000313" key="2">
    <source>
        <dbReference type="EMBL" id="WUX37309.1"/>
    </source>
</evidence>
<feature type="transmembrane region" description="Helical" evidence="1">
    <location>
        <begin position="85"/>
        <end position="104"/>
    </location>
</feature>
<gene>
    <name evidence="2" type="ORF">OG367_14145</name>
</gene>
<reference evidence="2" key="1">
    <citation type="submission" date="2022-10" db="EMBL/GenBank/DDBJ databases">
        <title>The complete genomes of actinobacterial strains from the NBC collection.</title>
        <authorList>
            <person name="Joergensen T.S."/>
            <person name="Alvarez Arevalo M."/>
            <person name="Sterndorff E.B."/>
            <person name="Faurdal D."/>
            <person name="Vuksanovic O."/>
            <person name="Mourched A.-S."/>
            <person name="Charusanti P."/>
            <person name="Shaw S."/>
            <person name="Blin K."/>
            <person name="Weber T."/>
        </authorList>
    </citation>
    <scope>NUCLEOTIDE SEQUENCE</scope>
    <source>
        <strain evidence="2">NBC_01436</strain>
    </source>
</reference>
<dbReference type="InterPro" id="IPR021214">
    <property type="entry name" value="DUF2568"/>
</dbReference>
<dbReference type="EMBL" id="CP109491">
    <property type="protein sequence ID" value="WUX37309.1"/>
    <property type="molecule type" value="Genomic_DNA"/>
</dbReference>
<evidence type="ECO:0000313" key="3">
    <source>
        <dbReference type="Proteomes" id="UP001431926"/>
    </source>
</evidence>
<sequence length="143" mass="14912">MTRERAAGHTGHHDPKELQQRPWFAANEVLAFLLELVAIGCLAWWGFTAVDGVLVSVLLGLGVPAAAVTLWGLFAAPRARFRPPLAGVLAVKALVLGGSAAAVYGTGHPVVAGAFAVVLALNTGCAEYYRRRPHDGSRSSGSA</sequence>
<dbReference type="Proteomes" id="UP001431926">
    <property type="component" value="Chromosome"/>
</dbReference>
<keyword evidence="1" id="KW-0472">Membrane</keyword>
<dbReference type="RefSeq" id="WP_329356056.1">
    <property type="nucleotide sequence ID" value="NZ_CP109490.1"/>
</dbReference>
<keyword evidence="3" id="KW-1185">Reference proteome</keyword>
<keyword evidence="1" id="KW-1133">Transmembrane helix</keyword>
<accession>A0ABZ1ZJ52</accession>
<organism evidence="2 3">
    <name type="scientific">Streptomyces anulatus</name>
    <name type="common">Streptomyces chrysomallus</name>
    <dbReference type="NCBI Taxonomy" id="1892"/>
    <lineage>
        <taxon>Bacteria</taxon>
        <taxon>Bacillati</taxon>
        <taxon>Actinomycetota</taxon>
        <taxon>Actinomycetes</taxon>
        <taxon>Kitasatosporales</taxon>
        <taxon>Streptomycetaceae</taxon>
        <taxon>Streptomyces</taxon>
    </lineage>
</organism>
<protein>
    <submittedName>
        <fullName evidence="2">YrdB family protein</fullName>
    </submittedName>
</protein>
<feature type="transmembrane region" description="Helical" evidence="1">
    <location>
        <begin position="53"/>
        <end position="73"/>
    </location>
</feature>
<dbReference type="Pfam" id="PF10823">
    <property type="entry name" value="DUF2568"/>
    <property type="match status" value="1"/>
</dbReference>
<feature type="transmembrane region" description="Helical" evidence="1">
    <location>
        <begin position="110"/>
        <end position="129"/>
    </location>
</feature>
<evidence type="ECO:0000256" key="1">
    <source>
        <dbReference type="SAM" id="Phobius"/>
    </source>
</evidence>
<keyword evidence="1" id="KW-0812">Transmembrane</keyword>
<proteinExistence type="predicted"/>
<feature type="transmembrane region" description="Helical" evidence="1">
    <location>
        <begin position="29"/>
        <end position="47"/>
    </location>
</feature>
<name>A0ABZ1ZJ52_STRAQ</name>